<reference evidence="1" key="1">
    <citation type="submission" date="2023-03" db="EMBL/GenBank/DDBJ databases">
        <title>Chromosome-level genomes of two armyworms, Mythimna separata and Mythimna loreyi, provide insights into the biosynthesis and reception of sex pheromones.</title>
        <authorList>
            <person name="Zhao H."/>
        </authorList>
    </citation>
    <scope>NUCLEOTIDE SEQUENCE</scope>
    <source>
        <strain evidence="1">BeijingLab</strain>
    </source>
</reference>
<protein>
    <submittedName>
        <fullName evidence="1">Uncharacterized protein</fullName>
    </submittedName>
</protein>
<organism evidence="1 2">
    <name type="scientific">Mythimna loreyi</name>
    <dbReference type="NCBI Taxonomy" id="667449"/>
    <lineage>
        <taxon>Eukaryota</taxon>
        <taxon>Metazoa</taxon>
        <taxon>Ecdysozoa</taxon>
        <taxon>Arthropoda</taxon>
        <taxon>Hexapoda</taxon>
        <taxon>Insecta</taxon>
        <taxon>Pterygota</taxon>
        <taxon>Neoptera</taxon>
        <taxon>Endopterygota</taxon>
        <taxon>Lepidoptera</taxon>
        <taxon>Glossata</taxon>
        <taxon>Ditrysia</taxon>
        <taxon>Noctuoidea</taxon>
        <taxon>Noctuidae</taxon>
        <taxon>Noctuinae</taxon>
        <taxon>Hadenini</taxon>
        <taxon>Mythimna</taxon>
    </lineage>
</organism>
<gene>
    <name evidence="1" type="ORF">PYW08_012789</name>
</gene>
<proteinExistence type="predicted"/>
<dbReference type="Proteomes" id="UP001231649">
    <property type="component" value="Chromosome 31"/>
</dbReference>
<evidence type="ECO:0000313" key="2">
    <source>
        <dbReference type="Proteomes" id="UP001231649"/>
    </source>
</evidence>
<name>A0ACC2Q678_9NEOP</name>
<keyword evidence="2" id="KW-1185">Reference proteome</keyword>
<comment type="caution">
    <text evidence="1">The sequence shown here is derived from an EMBL/GenBank/DDBJ whole genome shotgun (WGS) entry which is preliminary data.</text>
</comment>
<sequence>MNLVKDFYSKLLFYTNQADQNGVEEILRGEIEDVSRNDVNNFKVRSDVIFLKYHDEIQKLWMTPKVGSYLTEKSKIYANAVSNAMSESLMGVLNIIHMTKNKEYKFKENAIKRFELHGEILGTVISTGNCVLTVAKVEQFLGNKDHIVLDLEYIFKLPLKTHNTLCKELTNSSDEKILLIICNNFQRSRSSCKRLEDIAKAVDGKQIIIIANKVSIEIIAEYFSQASKMINDDSTVFTDLNVESQKKLLAMSKIKFQDADLSLETIVDDESAKLIDEEVLNQIINNETIVIGKTVCNSNYDKAKPFYIDRRVSRTKKQEDDNFDVKDKVLSTLYDLEDDVVLITAMPGMGKSTLLTHLSLKTKELDPKIWVVRINLLEHSKTLSKWQDEKTVVNTLESLNFICQAALSEETDGFNKECEEYIELEESPNGIVSLSKCSGVNTTVFQLKMFLHYYNRGKLIFLFDGFDEIFPHYEREALSLLKSVRSYPRQHKMWITSRSFNHIKSVLEQEFGRSYEIEHFDRLEQDTYLYTYWKSKIRFENLNTEQIKNVQDFVNFMRDNIPRGRFCIHSKIQHKPHFKVYMNFLEYLKVESIATDIEFSYDEYNCNMMKFDSRKSVFTYFTNDFIAPPLHIYLLAEYFHNRIKEVHRRDGKWNIDITGYIFYEYYLETKLKKIRFQEKNKMDIYNPDNRMAYEKERADSVAKHKKLGAYAILYPYVEVFEEAVLKEIEDMIDELRDGREKNGLIRTVVDNIPLFVHKSFAEYFAVEYICDLLKTENGEEEQQKLWNFILNVMFYHCGVEIFDIFKTKMKMDEALRGVAENNKRIIFKLLYEQKNRGVVFRWSDYEKCDKESRGIDYRKTDRHMVTLSMFSHLFENNIIDGNSEVDFDKFFNIFYFVVNDDGKTFSMVPYKYK</sequence>
<evidence type="ECO:0000313" key="1">
    <source>
        <dbReference type="EMBL" id="KAJ8705743.1"/>
    </source>
</evidence>
<dbReference type="EMBL" id="CM056807">
    <property type="protein sequence ID" value="KAJ8705743.1"/>
    <property type="molecule type" value="Genomic_DNA"/>
</dbReference>
<accession>A0ACC2Q678</accession>